<keyword evidence="3" id="KW-1185">Reference proteome</keyword>
<dbReference type="GO" id="GO:0006799">
    <property type="term" value="P:polyphosphate biosynthetic process"/>
    <property type="evidence" value="ECO:0007669"/>
    <property type="project" value="UniProtKB-ARBA"/>
</dbReference>
<proteinExistence type="predicted"/>
<feature type="domain" description="VTC" evidence="1">
    <location>
        <begin position="11"/>
        <end position="231"/>
    </location>
</feature>
<dbReference type="OrthoDB" id="185578at2"/>
<dbReference type="AlphaFoldDB" id="A0A380JGR3"/>
<dbReference type="Gene3D" id="3.20.100.30">
    <property type="entry name" value="VTC, catalytic tunnel domain"/>
    <property type="match status" value="1"/>
</dbReference>
<protein>
    <submittedName>
        <fullName evidence="2">Spx family transcriptional regulator</fullName>
    </submittedName>
</protein>
<gene>
    <name evidence="2" type="ORF">NCTC11391_02036</name>
</gene>
<accession>A0A380JGR3</accession>
<dbReference type="InterPro" id="IPR042267">
    <property type="entry name" value="VTC_sf"/>
</dbReference>
<dbReference type="InterPro" id="IPR033469">
    <property type="entry name" value="CYTH-like_dom_sf"/>
</dbReference>
<name>A0A380JGR3_STRDO</name>
<reference evidence="2 3" key="1">
    <citation type="submission" date="2018-06" db="EMBL/GenBank/DDBJ databases">
        <authorList>
            <consortium name="Pathogen Informatics"/>
            <person name="Doyle S."/>
        </authorList>
    </citation>
    <scope>NUCLEOTIDE SEQUENCE [LARGE SCALE GENOMIC DNA]</scope>
    <source>
        <strain evidence="3">NCTC 11391</strain>
    </source>
</reference>
<evidence type="ECO:0000259" key="1">
    <source>
        <dbReference type="Pfam" id="PF09359"/>
    </source>
</evidence>
<dbReference type="InterPro" id="IPR018966">
    <property type="entry name" value="VTC_domain"/>
</dbReference>
<evidence type="ECO:0000313" key="2">
    <source>
        <dbReference type="EMBL" id="SUN37284.1"/>
    </source>
</evidence>
<sequence>MTEKMIQKNFKRTELKYVIDHDIYQKLSEAFKDHLVADEFAQSTITNIYFDTSDFQMIQNAIAKKGGREKVRMRTYQANPDLSSQAFLEIKKKINDIGYKFRTTAKASEILEAVETTKTVEHFGDPKLADELNRLHQIYKQLQPMMYIYYDRRSFKGKENPNLRITLDQNLIYRPTNVNYQAGKTGYPLLEPDHYIMEIKLVGEAPSWLTAILDEFGIEEDSFSKYAQSYLASQQIKTGGGGHV</sequence>
<evidence type="ECO:0000313" key="3">
    <source>
        <dbReference type="Proteomes" id="UP000254082"/>
    </source>
</evidence>
<dbReference type="EMBL" id="UHFA01000002">
    <property type="protein sequence ID" value="SUN37284.1"/>
    <property type="molecule type" value="Genomic_DNA"/>
</dbReference>
<dbReference type="Pfam" id="PF09359">
    <property type="entry name" value="VTC"/>
    <property type="match status" value="1"/>
</dbReference>
<dbReference type="RefSeq" id="WP_002996514.1">
    <property type="nucleotide sequence ID" value="NZ_UHFA01000002.1"/>
</dbReference>
<organism evidence="2 3">
    <name type="scientific">Streptococcus downei MFe28</name>
    <dbReference type="NCBI Taxonomy" id="764290"/>
    <lineage>
        <taxon>Bacteria</taxon>
        <taxon>Bacillati</taxon>
        <taxon>Bacillota</taxon>
        <taxon>Bacilli</taxon>
        <taxon>Lactobacillales</taxon>
        <taxon>Streptococcaceae</taxon>
        <taxon>Streptococcus</taxon>
    </lineage>
</organism>
<dbReference type="SUPFAM" id="SSF55154">
    <property type="entry name" value="CYTH-like phosphatases"/>
    <property type="match status" value="1"/>
</dbReference>
<dbReference type="CDD" id="cd07750">
    <property type="entry name" value="PolyPPase_VTC_like"/>
    <property type="match status" value="1"/>
</dbReference>
<dbReference type="Proteomes" id="UP000254082">
    <property type="component" value="Unassembled WGS sequence"/>
</dbReference>